<gene>
    <name evidence="1" type="ORF">L2E82_28304</name>
</gene>
<protein>
    <submittedName>
        <fullName evidence="1">Uncharacterized protein</fullName>
    </submittedName>
</protein>
<sequence>MVFYCRCFSFEDDKKIEHESRTQTKSTSSVFSNLARKPNNLRVFTVAELKVATNNFSNAWKIRDGRYGSEYKGMVKSLEHPFDKIPVTVKKAKGLTKASILSFNFPLFLYMLELQYYTNSFLFEHKDWLADVNFWGAVDHPNLVTLVGYCAEENKRGMQLFLIYKYMPNRSVRHHLSTCSETPLSWTMRLKVAQDAARGLAYLHEGMDLQIIFRDFKSSKLLLDDEWNAKLSDIVGMAQIGSQKADNVFVTYGAPEYCVTGRLSSKSDVWSYGVFLYELITGRKPLDRNRPQNEQKLLEWVRPYVQSKNLQPIIDPRLKGMCSLKSAQALATIAGLCLKPDPRSRLKMSEVLELVDVVVGVPSQGTSTPAPSPKIELVNVGSGVPSQVTDPAPASKSPVPVIRRSKLLKSWCRKSREMKDIGFEILTNCMLKIERKH</sequence>
<name>A0ACB9CVR1_CICIN</name>
<reference evidence="2" key="1">
    <citation type="journal article" date="2022" name="Mol. Ecol. Resour.">
        <title>The genomes of chicory, endive, great burdock and yacon provide insights into Asteraceae palaeo-polyploidization history and plant inulin production.</title>
        <authorList>
            <person name="Fan W."/>
            <person name="Wang S."/>
            <person name="Wang H."/>
            <person name="Wang A."/>
            <person name="Jiang F."/>
            <person name="Liu H."/>
            <person name="Zhao H."/>
            <person name="Xu D."/>
            <person name="Zhang Y."/>
        </authorList>
    </citation>
    <scope>NUCLEOTIDE SEQUENCE [LARGE SCALE GENOMIC DNA]</scope>
    <source>
        <strain evidence="2">cv. Punajuju</strain>
    </source>
</reference>
<evidence type="ECO:0000313" key="1">
    <source>
        <dbReference type="EMBL" id="KAI3738281.1"/>
    </source>
</evidence>
<accession>A0ACB9CVR1</accession>
<dbReference type="EMBL" id="CM042013">
    <property type="protein sequence ID" value="KAI3738281.1"/>
    <property type="molecule type" value="Genomic_DNA"/>
</dbReference>
<dbReference type="Proteomes" id="UP001055811">
    <property type="component" value="Linkage Group LG05"/>
</dbReference>
<evidence type="ECO:0000313" key="2">
    <source>
        <dbReference type="Proteomes" id="UP001055811"/>
    </source>
</evidence>
<organism evidence="1 2">
    <name type="scientific">Cichorium intybus</name>
    <name type="common">Chicory</name>
    <dbReference type="NCBI Taxonomy" id="13427"/>
    <lineage>
        <taxon>Eukaryota</taxon>
        <taxon>Viridiplantae</taxon>
        <taxon>Streptophyta</taxon>
        <taxon>Embryophyta</taxon>
        <taxon>Tracheophyta</taxon>
        <taxon>Spermatophyta</taxon>
        <taxon>Magnoliopsida</taxon>
        <taxon>eudicotyledons</taxon>
        <taxon>Gunneridae</taxon>
        <taxon>Pentapetalae</taxon>
        <taxon>asterids</taxon>
        <taxon>campanulids</taxon>
        <taxon>Asterales</taxon>
        <taxon>Asteraceae</taxon>
        <taxon>Cichorioideae</taxon>
        <taxon>Cichorieae</taxon>
        <taxon>Cichoriinae</taxon>
        <taxon>Cichorium</taxon>
    </lineage>
</organism>
<keyword evidence="2" id="KW-1185">Reference proteome</keyword>
<reference evidence="1 2" key="2">
    <citation type="journal article" date="2022" name="Mol. Ecol. Resour.">
        <title>The genomes of chicory, endive, great burdock and yacon provide insights into Asteraceae paleo-polyploidization history and plant inulin production.</title>
        <authorList>
            <person name="Fan W."/>
            <person name="Wang S."/>
            <person name="Wang H."/>
            <person name="Wang A."/>
            <person name="Jiang F."/>
            <person name="Liu H."/>
            <person name="Zhao H."/>
            <person name="Xu D."/>
            <person name="Zhang Y."/>
        </authorList>
    </citation>
    <scope>NUCLEOTIDE SEQUENCE [LARGE SCALE GENOMIC DNA]</scope>
    <source>
        <strain evidence="2">cv. Punajuju</strain>
        <tissue evidence="1">Leaves</tissue>
    </source>
</reference>
<proteinExistence type="predicted"/>
<comment type="caution">
    <text evidence="1">The sequence shown here is derived from an EMBL/GenBank/DDBJ whole genome shotgun (WGS) entry which is preliminary data.</text>
</comment>